<dbReference type="PANTHER" id="PTHR46401">
    <property type="entry name" value="GLYCOSYLTRANSFERASE WBBK-RELATED"/>
    <property type="match status" value="1"/>
</dbReference>
<dbReference type="RefSeq" id="WP_161435398.1">
    <property type="nucleotide sequence ID" value="NZ_WXYO01000004.1"/>
</dbReference>
<gene>
    <name evidence="2" type="ORF">GTQ38_10160</name>
</gene>
<comment type="caution">
    <text evidence="2">The sequence shown here is derived from an EMBL/GenBank/DDBJ whole genome shotgun (WGS) entry which is preliminary data.</text>
</comment>
<name>A0A6L9EC90_9FLAO</name>
<dbReference type="EMBL" id="WXYO01000004">
    <property type="protein sequence ID" value="NAS12364.1"/>
    <property type="molecule type" value="Genomic_DNA"/>
</dbReference>
<dbReference type="PANTHER" id="PTHR46401:SF2">
    <property type="entry name" value="GLYCOSYLTRANSFERASE WBBK-RELATED"/>
    <property type="match status" value="1"/>
</dbReference>
<protein>
    <submittedName>
        <fullName evidence="2">Glycosyltransferase</fullName>
    </submittedName>
</protein>
<dbReference type="Gene3D" id="3.40.50.2000">
    <property type="entry name" value="Glycogen Phosphorylase B"/>
    <property type="match status" value="1"/>
</dbReference>
<evidence type="ECO:0000313" key="2">
    <source>
        <dbReference type="EMBL" id="NAS12364.1"/>
    </source>
</evidence>
<organism evidence="2 3">
    <name type="scientific">Poritiphilus flavus</name>
    <dbReference type="NCBI Taxonomy" id="2697053"/>
    <lineage>
        <taxon>Bacteria</taxon>
        <taxon>Pseudomonadati</taxon>
        <taxon>Bacteroidota</taxon>
        <taxon>Flavobacteriia</taxon>
        <taxon>Flavobacteriales</taxon>
        <taxon>Flavobacteriaceae</taxon>
        <taxon>Poritiphilus</taxon>
    </lineage>
</organism>
<sequence length="404" mass="47180">MSKRALFVYSNYDFALKNVGSTRMRYYAGAVADQDTKVYLVSCTSGELNDDFFEEVSPNVFKPKDNKLQSYGVWASIKFLRRLFRFSKLKGDSRAFIFYPSHRIALEIIAILYLKLIKRQRVFTEYNEVRKYTASFHNPLSIRKPVYSLKRIIYRTVFSCMELLLPLYNGLICISTEIQKYGSRFNKNTVRIPILTDPYTPLEVEEGTYANPEVFNIGFSGSIHLEKERLQNFFEVISQLKKKGFELQFNLCGQVKKDQEDYIFNRLLKDLEIDSSVNFCGYLHKEALSSFLKQQELLVIPRGFTLQNKYGFSTKLSDYLNHKKPVLVTDVSDNGKFIKDKINGFIVPPDNDEAMLEKLVYIIENYKDFYEEVVAMAHKTSEDHFYYKRYGEALKNFLFAASEN</sequence>
<keyword evidence="1 2" id="KW-0808">Transferase</keyword>
<accession>A0A6L9EC90</accession>
<dbReference type="AlphaFoldDB" id="A0A6L9EC90"/>
<reference evidence="2 3" key="1">
    <citation type="submission" date="2020-01" db="EMBL/GenBank/DDBJ databases">
        <title>Bacteria diversity of Porities sp.</title>
        <authorList>
            <person name="Wang G."/>
        </authorList>
    </citation>
    <scope>NUCLEOTIDE SEQUENCE [LARGE SCALE GENOMIC DNA]</scope>
    <source>
        <strain evidence="2 3">R33</strain>
    </source>
</reference>
<dbReference type="Proteomes" id="UP000475249">
    <property type="component" value="Unassembled WGS sequence"/>
</dbReference>
<dbReference type="GO" id="GO:0016757">
    <property type="term" value="F:glycosyltransferase activity"/>
    <property type="evidence" value="ECO:0007669"/>
    <property type="project" value="TreeGrafter"/>
</dbReference>
<dbReference type="CDD" id="cd03801">
    <property type="entry name" value="GT4_PimA-like"/>
    <property type="match status" value="1"/>
</dbReference>
<dbReference type="GO" id="GO:0009103">
    <property type="term" value="P:lipopolysaccharide biosynthetic process"/>
    <property type="evidence" value="ECO:0007669"/>
    <property type="project" value="TreeGrafter"/>
</dbReference>
<evidence type="ECO:0000313" key="3">
    <source>
        <dbReference type="Proteomes" id="UP000475249"/>
    </source>
</evidence>
<keyword evidence="3" id="KW-1185">Reference proteome</keyword>
<evidence type="ECO:0000256" key="1">
    <source>
        <dbReference type="ARBA" id="ARBA00022679"/>
    </source>
</evidence>
<proteinExistence type="predicted"/>
<dbReference type="SUPFAM" id="SSF53756">
    <property type="entry name" value="UDP-Glycosyltransferase/glycogen phosphorylase"/>
    <property type="match status" value="1"/>
</dbReference>
<dbReference type="Pfam" id="PF13692">
    <property type="entry name" value="Glyco_trans_1_4"/>
    <property type="match status" value="1"/>
</dbReference>